<dbReference type="Gene3D" id="3.40.720.10">
    <property type="entry name" value="Alkaline Phosphatase, subunit A"/>
    <property type="match status" value="1"/>
</dbReference>
<evidence type="ECO:0000313" key="4">
    <source>
        <dbReference type="Proteomes" id="UP000197468"/>
    </source>
</evidence>
<dbReference type="InterPro" id="IPR000917">
    <property type="entry name" value="Sulfatase_N"/>
</dbReference>
<dbReference type="Pfam" id="PF00884">
    <property type="entry name" value="Sulfatase"/>
    <property type="match status" value="1"/>
</dbReference>
<name>A0A246JDL8_9BURK</name>
<gene>
    <name evidence="3" type="ORF">CDN99_10775</name>
</gene>
<feature type="transmembrane region" description="Helical" evidence="1">
    <location>
        <begin position="120"/>
        <end position="138"/>
    </location>
</feature>
<dbReference type="InterPro" id="IPR052701">
    <property type="entry name" value="GAG_Ulvan_Degrading_Sulfatases"/>
</dbReference>
<reference evidence="3 4" key="1">
    <citation type="journal article" date="2008" name="Int. J. Syst. Evol. Microbiol.">
        <title>Description of Roseateles aquatilis sp. nov. and Roseateles terrae sp. nov., in the class Betaproteobacteria, and emended description of the genus Roseateles.</title>
        <authorList>
            <person name="Gomila M."/>
            <person name="Bowien B."/>
            <person name="Falsen E."/>
            <person name="Moore E.R."/>
            <person name="Lalucat J."/>
        </authorList>
    </citation>
    <scope>NUCLEOTIDE SEQUENCE [LARGE SCALE GENOMIC DNA]</scope>
    <source>
        <strain evidence="3 4">CCUG 48205</strain>
    </source>
</reference>
<dbReference type="SUPFAM" id="SSF53649">
    <property type="entry name" value="Alkaline phosphatase-like"/>
    <property type="match status" value="1"/>
</dbReference>
<dbReference type="InterPro" id="IPR017850">
    <property type="entry name" value="Alkaline_phosphatase_core_sf"/>
</dbReference>
<sequence>MSLVLGYVAMLAVASIVNKRLKLAALGMDPWGASARRDHLLVDAKAVLVALSVTAALAMLAIEPLCAAWNVAVLLAALLVAAEAYYHHRTGSHGDAFLLKRIFRQRADLVLIVRERGARGVMIVALLAAVLVGAWHLGGAARLSAPALDVALLALGSGLLALALHVAGAGGVVGSRADPLRRSAIWALVRDFFGVPAWRTPTVTAKAQELGPPRGAAVAQAEHPATRENVLMIVIESARGFQHLPAQTLPCVEALSRAGTDVPHCFSVVPHTTAAMVPLLAGVYPPLDAHPRPRGALPAVLADHGYGTAFFTPAALEFEDKGQLLADMGFQHRVGARELKAVAGAPPHYLGFHDEHIVPPLLAWMAEQARASRPFLATCLTLSSHHPYRFPADGAEAPPAVAGEHERYLAALRYTDRCIARIVEGVESLGLRDRTWIVVVGDHGQAFGEHGRRYHSACLWEEGLSVPCVISAPAGRDLPATIPGVRSQLDLAPTLLTELGLSVPGHYAGVSLRSPPQADRELFHATWLENQTLCLRRGSLKYLYHHGQEPAELYDVAKDPFERQNLIDRLDEPARAALARDCLVWRRRMELPATGEDARGAADARAAAVMPVADAD</sequence>
<keyword evidence="1" id="KW-0472">Membrane</keyword>
<dbReference type="PANTHER" id="PTHR43751:SF3">
    <property type="entry name" value="SULFATASE N-TERMINAL DOMAIN-CONTAINING PROTEIN"/>
    <property type="match status" value="1"/>
</dbReference>
<evidence type="ECO:0000256" key="1">
    <source>
        <dbReference type="SAM" id="Phobius"/>
    </source>
</evidence>
<proteinExistence type="predicted"/>
<keyword evidence="1" id="KW-0812">Transmembrane</keyword>
<keyword evidence="4" id="KW-1185">Reference proteome</keyword>
<feature type="transmembrane region" description="Helical" evidence="1">
    <location>
        <begin position="68"/>
        <end position="86"/>
    </location>
</feature>
<dbReference type="Gene3D" id="3.30.1120.10">
    <property type="match status" value="1"/>
</dbReference>
<feature type="transmembrane region" description="Helical" evidence="1">
    <location>
        <begin position="40"/>
        <end position="62"/>
    </location>
</feature>
<feature type="domain" description="Sulfatase N-terminal" evidence="2">
    <location>
        <begin position="229"/>
        <end position="499"/>
    </location>
</feature>
<evidence type="ECO:0000313" key="3">
    <source>
        <dbReference type="EMBL" id="OWQ90671.1"/>
    </source>
</evidence>
<evidence type="ECO:0000259" key="2">
    <source>
        <dbReference type="Pfam" id="PF00884"/>
    </source>
</evidence>
<dbReference type="AlphaFoldDB" id="A0A246JDL8"/>
<organism evidence="3 4">
    <name type="scientific">Roseateles aquatilis</name>
    <dbReference type="NCBI Taxonomy" id="431061"/>
    <lineage>
        <taxon>Bacteria</taxon>
        <taxon>Pseudomonadati</taxon>
        <taxon>Pseudomonadota</taxon>
        <taxon>Betaproteobacteria</taxon>
        <taxon>Burkholderiales</taxon>
        <taxon>Sphaerotilaceae</taxon>
        <taxon>Roseateles</taxon>
    </lineage>
</organism>
<accession>A0A246JDL8</accession>
<comment type="caution">
    <text evidence="3">The sequence shown here is derived from an EMBL/GenBank/DDBJ whole genome shotgun (WGS) entry which is preliminary data.</text>
</comment>
<feature type="transmembrane region" description="Helical" evidence="1">
    <location>
        <begin position="150"/>
        <end position="173"/>
    </location>
</feature>
<dbReference type="Proteomes" id="UP000197468">
    <property type="component" value="Unassembled WGS sequence"/>
</dbReference>
<dbReference type="RefSeq" id="WP_088384878.1">
    <property type="nucleotide sequence ID" value="NZ_NIOF01000004.1"/>
</dbReference>
<keyword evidence="1" id="KW-1133">Transmembrane helix</keyword>
<dbReference type="OrthoDB" id="9766107at2"/>
<dbReference type="PANTHER" id="PTHR43751">
    <property type="entry name" value="SULFATASE"/>
    <property type="match status" value="1"/>
</dbReference>
<dbReference type="EMBL" id="NIOF01000004">
    <property type="protein sequence ID" value="OWQ90671.1"/>
    <property type="molecule type" value="Genomic_DNA"/>
</dbReference>
<protein>
    <recommendedName>
        <fullName evidence="2">Sulfatase N-terminal domain-containing protein</fullName>
    </recommendedName>
</protein>